<dbReference type="AlphaFoldDB" id="A0AAE1YD28"/>
<protein>
    <recommendedName>
        <fullName evidence="1">Myb/SANT-like domain-containing protein</fullName>
    </recommendedName>
</protein>
<accession>A0AAE1YD28</accession>
<dbReference type="EMBL" id="JACGWO010000005">
    <property type="protein sequence ID" value="KAK4427912.1"/>
    <property type="molecule type" value="Genomic_DNA"/>
</dbReference>
<comment type="caution">
    <text evidence="2">The sequence shown here is derived from an EMBL/GenBank/DDBJ whole genome shotgun (WGS) entry which is preliminary data.</text>
</comment>
<evidence type="ECO:0000313" key="2">
    <source>
        <dbReference type="EMBL" id="KAK4427912.1"/>
    </source>
</evidence>
<evidence type="ECO:0000313" key="3">
    <source>
        <dbReference type="Proteomes" id="UP001293254"/>
    </source>
</evidence>
<sequence length="205" mass="24028">MEATYPVVSSALSKKVSLETRQILEVVVVKLFFWLARLPELSKKEIGEGNRLNSHFNVNRWKNLVTRFNEVTGRNYVYKQLRNYWDFMKKEWILFRKLMQTKTGIGWNPIKNSLDASDEWWEKKIKENGDYSKFRNKDLPLICRDEMLEDNGESNGHEEEHVEIGDSDDIEDIGIARSNINFGKKEASTASNEVMFSSLETIKRK</sequence>
<reference evidence="2" key="1">
    <citation type="submission" date="2020-06" db="EMBL/GenBank/DDBJ databases">
        <authorList>
            <person name="Li T."/>
            <person name="Hu X."/>
            <person name="Zhang T."/>
            <person name="Song X."/>
            <person name="Zhang H."/>
            <person name="Dai N."/>
            <person name="Sheng W."/>
            <person name="Hou X."/>
            <person name="Wei L."/>
        </authorList>
    </citation>
    <scope>NUCLEOTIDE SEQUENCE</scope>
    <source>
        <strain evidence="2">3651</strain>
        <tissue evidence="2">Leaf</tissue>
    </source>
</reference>
<dbReference type="Proteomes" id="UP001293254">
    <property type="component" value="Unassembled WGS sequence"/>
</dbReference>
<evidence type="ECO:0000259" key="1">
    <source>
        <dbReference type="Pfam" id="PF12776"/>
    </source>
</evidence>
<keyword evidence="3" id="KW-1185">Reference proteome</keyword>
<feature type="domain" description="Myb/SANT-like" evidence="1">
    <location>
        <begin position="44"/>
        <end position="123"/>
    </location>
</feature>
<reference evidence="2" key="2">
    <citation type="journal article" date="2024" name="Plant">
        <title>Genomic evolution and insights into agronomic trait innovations of Sesamum species.</title>
        <authorList>
            <person name="Miao H."/>
            <person name="Wang L."/>
            <person name="Qu L."/>
            <person name="Liu H."/>
            <person name="Sun Y."/>
            <person name="Le M."/>
            <person name="Wang Q."/>
            <person name="Wei S."/>
            <person name="Zheng Y."/>
            <person name="Lin W."/>
            <person name="Duan Y."/>
            <person name="Cao H."/>
            <person name="Xiong S."/>
            <person name="Wang X."/>
            <person name="Wei L."/>
            <person name="Li C."/>
            <person name="Ma Q."/>
            <person name="Ju M."/>
            <person name="Zhao R."/>
            <person name="Li G."/>
            <person name="Mu C."/>
            <person name="Tian Q."/>
            <person name="Mei H."/>
            <person name="Zhang T."/>
            <person name="Gao T."/>
            <person name="Zhang H."/>
        </authorList>
    </citation>
    <scope>NUCLEOTIDE SEQUENCE</scope>
    <source>
        <strain evidence="2">3651</strain>
    </source>
</reference>
<dbReference type="InterPro" id="IPR024752">
    <property type="entry name" value="Myb/SANT-like_dom"/>
</dbReference>
<dbReference type="PANTHER" id="PTHR31704:SF37">
    <property type="entry name" value="HEAT SHOCK PROTEIN"/>
    <property type="match status" value="1"/>
</dbReference>
<gene>
    <name evidence="2" type="ORF">Salat_1560200</name>
</gene>
<organism evidence="2 3">
    <name type="scientific">Sesamum alatum</name>
    <dbReference type="NCBI Taxonomy" id="300844"/>
    <lineage>
        <taxon>Eukaryota</taxon>
        <taxon>Viridiplantae</taxon>
        <taxon>Streptophyta</taxon>
        <taxon>Embryophyta</taxon>
        <taxon>Tracheophyta</taxon>
        <taxon>Spermatophyta</taxon>
        <taxon>Magnoliopsida</taxon>
        <taxon>eudicotyledons</taxon>
        <taxon>Gunneridae</taxon>
        <taxon>Pentapetalae</taxon>
        <taxon>asterids</taxon>
        <taxon>lamiids</taxon>
        <taxon>Lamiales</taxon>
        <taxon>Pedaliaceae</taxon>
        <taxon>Sesamum</taxon>
    </lineage>
</organism>
<proteinExistence type="predicted"/>
<dbReference type="PANTHER" id="PTHR31704">
    <property type="entry name" value="MYB/SANT-LIKE DNA-BINDING DOMAIN PROTEIN-RELATED"/>
    <property type="match status" value="1"/>
</dbReference>
<dbReference type="Pfam" id="PF12776">
    <property type="entry name" value="Myb_DNA-bind_3"/>
    <property type="match status" value="1"/>
</dbReference>
<name>A0AAE1YD28_9LAMI</name>